<gene>
    <name evidence="2" type="ORF">SAMN05878503_10759</name>
</gene>
<dbReference type="CDD" id="cd00732">
    <property type="entry name" value="CheW"/>
    <property type="match status" value="1"/>
</dbReference>
<evidence type="ECO:0000259" key="1">
    <source>
        <dbReference type="PROSITE" id="PS50851"/>
    </source>
</evidence>
<dbReference type="PANTHER" id="PTHR22617">
    <property type="entry name" value="CHEMOTAXIS SENSOR HISTIDINE KINASE-RELATED"/>
    <property type="match status" value="1"/>
</dbReference>
<dbReference type="PANTHER" id="PTHR22617:SF23">
    <property type="entry name" value="CHEMOTAXIS PROTEIN CHEW"/>
    <property type="match status" value="1"/>
</dbReference>
<dbReference type="SUPFAM" id="SSF50341">
    <property type="entry name" value="CheW-like"/>
    <property type="match status" value="1"/>
</dbReference>
<dbReference type="GO" id="GO:0007165">
    <property type="term" value="P:signal transduction"/>
    <property type="evidence" value="ECO:0007669"/>
    <property type="project" value="InterPro"/>
</dbReference>
<dbReference type="Pfam" id="PF01584">
    <property type="entry name" value="CheW"/>
    <property type="match status" value="1"/>
</dbReference>
<keyword evidence="3" id="KW-1185">Reference proteome</keyword>
<accession>A0A285CTN2</accession>
<dbReference type="Gene3D" id="2.40.50.180">
    <property type="entry name" value="CheA-289, Domain 4"/>
    <property type="match status" value="1"/>
</dbReference>
<dbReference type="PROSITE" id="PS50851">
    <property type="entry name" value="CHEW"/>
    <property type="match status" value="1"/>
</dbReference>
<dbReference type="GO" id="GO:0005829">
    <property type="term" value="C:cytosol"/>
    <property type="evidence" value="ECO:0007669"/>
    <property type="project" value="TreeGrafter"/>
</dbReference>
<name>A0A285CTN2_9RHOB</name>
<evidence type="ECO:0000313" key="2">
    <source>
        <dbReference type="EMBL" id="SNX70917.1"/>
    </source>
</evidence>
<sequence length="180" mass="19306">MTLMPASSATLQPEFAARGETPPVVTFSAGEALYALPVERVQEILDLRPIAPLPNAPSHLLGLCEVRGAGVPVVDLRSLLALGPAEDTGQTRILVTWVQNGDARIVVGIKTERVIEVTALDEGRMQEMSGADMLNWTDNAVLGIGKRNGAFVTLLDIDRLMDPSRLVPSAWSDIRQGGLQ</sequence>
<protein>
    <submittedName>
        <fullName evidence="2">Purine-binding chemotaxis protein CheW</fullName>
    </submittedName>
</protein>
<proteinExistence type="predicted"/>
<dbReference type="InterPro" id="IPR002545">
    <property type="entry name" value="CheW-lke_dom"/>
</dbReference>
<dbReference type="Proteomes" id="UP000219467">
    <property type="component" value="Unassembled WGS sequence"/>
</dbReference>
<dbReference type="OrthoDB" id="3291462at2"/>
<dbReference type="InterPro" id="IPR039315">
    <property type="entry name" value="CheW"/>
</dbReference>
<dbReference type="Gene3D" id="2.30.30.40">
    <property type="entry name" value="SH3 Domains"/>
    <property type="match status" value="1"/>
</dbReference>
<feature type="domain" description="CheW-like" evidence="1">
    <location>
        <begin position="21"/>
        <end position="166"/>
    </location>
</feature>
<dbReference type="InterPro" id="IPR036061">
    <property type="entry name" value="CheW-like_dom_sf"/>
</dbReference>
<organism evidence="2 3">
    <name type="scientific">Cereibacter ovatus</name>
    <dbReference type="NCBI Taxonomy" id="439529"/>
    <lineage>
        <taxon>Bacteria</taxon>
        <taxon>Pseudomonadati</taxon>
        <taxon>Pseudomonadota</taxon>
        <taxon>Alphaproteobacteria</taxon>
        <taxon>Rhodobacterales</taxon>
        <taxon>Paracoccaceae</taxon>
        <taxon>Cereibacter</taxon>
    </lineage>
</organism>
<dbReference type="EMBL" id="OAOQ01000007">
    <property type="protein sequence ID" value="SNX70917.1"/>
    <property type="molecule type" value="Genomic_DNA"/>
</dbReference>
<dbReference type="RefSeq" id="WP_097030487.1">
    <property type="nucleotide sequence ID" value="NZ_OAOQ01000007.1"/>
</dbReference>
<reference evidence="3" key="1">
    <citation type="submission" date="2017-08" db="EMBL/GenBank/DDBJ databases">
        <authorList>
            <person name="Varghese N."/>
            <person name="Submissions S."/>
        </authorList>
    </citation>
    <scope>NUCLEOTIDE SEQUENCE [LARGE SCALE GENOMIC DNA]</scope>
    <source>
        <strain evidence="3">JA234</strain>
    </source>
</reference>
<dbReference type="GO" id="GO:0006935">
    <property type="term" value="P:chemotaxis"/>
    <property type="evidence" value="ECO:0007669"/>
    <property type="project" value="InterPro"/>
</dbReference>
<evidence type="ECO:0000313" key="3">
    <source>
        <dbReference type="Proteomes" id="UP000219467"/>
    </source>
</evidence>
<dbReference type="SMART" id="SM00260">
    <property type="entry name" value="CheW"/>
    <property type="match status" value="1"/>
</dbReference>
<dbReference type="AlphaFoldDB" id="A0A285CTN2"/>